<protein>
    <submittedName>
        <fullName evidence="2">Uncharacterized protein</fullName>
    </submittedName>
</protein>
<keyword evidence="1" id="KW-1185">Reference proteome</keyword>
<evidence type="ECO:0000313" key="1">
    <source>
        <dbReference type="Proteomes" id="UP000095283"/>
    </source>
</evidence>
<dbReference type="WBParaSite" id="Hba_07385">
    <property type="protein sequence ID" value="Hba_07385"/>
    <property type="gene ID" value="Hba_07385"/>
</dbReference>
<accession>A0A1I7WQF7</accession>
<evidence type="ECO:0000313" key="2">
    <source>
        <dbReference type="WBParaSite" id="Hba_07385"/>
    </source>
</evidence>
<reference evidence="2" key="1">
    <citation type="submission" date="2016-11" db="UniProtKB">
        <authorList>
            <consortium name="WormBaseParasite"/>
        </authorList>
    </citation>
    <scope>IDENTIFICATION</scope>
</reference>
<name>A0A1I7WQF7_HETBA</name>
<dbReference type="AlphaFoldDB" id="A0A1I7WQF7"/>
<organism evidence="1 2">
    <name type="scientific">Heterorhabditis bacteriophora</name>
    <name type="common">Entomopathogenic nematode worm</name>
    <dbReference type="NCBI Taxonomy" id="37862"/>
    <lineage>
        <taxon>Eukaryota</taxon>
        <taxon>Metazoa</taxon>
        <taxon>Ecdysozoa</taxon>
        <taxon>Nematoda</taxon>
        <taxon>Chromadorea</taxon>
        <taxon>Rhabditida</taxon>
        <taxon>Rhabditina</taxon>
        <taxon>Rhabditomorpha</taxon>
        <taxon>Strongyloidea</taxon>
        <taxon>Heterorhabditidae</taxon>
        <taxon>Heterorhabditis</taxon>
    </lineage>
</organism>
<proteinExistence type="predicted"/>
<sequence length="70" mass="8089">MLCSPYMKESTARMRVQDASAHDCETRSTKQTTTLFIQWLSTVSGRKRLVIVNINRIDYGIIFMKIYGTI</sequence>
<dbReference type="Proteomes" id="UP000095283">
    <property type="component" value="Unplaced"/>
</dbReference>